<feature type="region of interest" description="Disordered" evidence="1">
    <location>
        <begin position="1"/>
        <end position="59"/>
    </location>
</feature>
<gene>
    <name evidence="2" type="ORF">NP233_g3731</name>
</gene>
<organism evidence="2 3">
    <name type="scientific">Leucocoprinus birnbaumii</name>
    <dbReference type="NCBI Taxonomy" id="56174"/>
    <lineage>
        <taxon>Eukaryota</taxon>
        <taxon>Fungi</taxon>
        <taxon>Dikarya</taxon>
        <taxon>Basidiomycota</taxon>
        <taxon>Agaricomycotina</taxon>
        <taxon>Agaricomycetes</taxon>
        <taxon>Agaricomycetidae</taxon>
        <taxon>Agaricales</taxon>
        <taxon>Agaricineae</taxon>
        <taxon>Agaricaceae</taxon>
        <taxon>Leucocoprinus</taxon>
    </lineage>
</organism>
<evidence type="ECO:0000313" key="2">
    <source>
        <dbReference type="EMBL" id="KAJ3571468.1"/>
    </source>
</evidence>
<evidence type="ECO:0000313" key="3">
    <source>
        <dbReference type="Proteomes" id="UP001213000"/>
    </source>
</evidence>
<protein>
    <submittedName>
        <fullName evidence="2">Uncharacterized protein</fullName>
    </submittedName>
</protein>
<dbReference type="Gene3D" id="3.30.420.10">
    <property type="entry name" value="Ribonuclease H-like superfamily/Ribonuclease H"/>
    <property type="match status" value="1"/>
</dbReference>
<feature type="compositionally biased region" description="Pro residues" evidence="1">
    <location>
        <begin position="15"/>
        <end position="25"/>
    </location>
</feature>
<feature type="region of interest" description="Disordered" evidence="1">
    <location>
        <begin position="81"/>
        <end position="116"/>
    </location>
</feature>
<feature type="region of interest" description="Disordered" evidence="1">
    <location>
        <begin position="147"/>
        <end position="188"/>
    </location>
</feature>
<dbReference type="InterPro" id="IPR036397">
    <property type="entry name" value="RNaseH_sf"/>
</dbReference>
<evidence type="ECO:0000256" key="1">
    <source>
        <dbReference type="SAM" id="MobiDB-lite"/>
    </source>
</evidence>
<proteinExistence type="predicted"/>
<dbReference type="EMBL" id="JANIEX010000183">
    <property type="protein sequence ID" value="KAJ3571468.1"/>
    <property type="molecule type" value="Genomic_DNA"/>
</dbReference>
<sequence>MPLRTCHLPPKPKDPNAPPKWPHGRPPGSHTKGKASNRAEAFNHETPSADQLPGQKKTSAPVNVLFRQLHEKILVHGTLPHCPQSQPITTGAGIYTGSHVSQSEPPPPPQLVSQTVQGLRPDAANKQPNGGQQRSDMLPGLHLVIDEDDLPQSSPSAGEGGKDDALGDGIGDDDVGDDDGNVDDLEEAPKSCRPLPLWLINAFNARVKEANDRGPDGLPPLYRDHRTFWFPWQSSFFVAQSSMHTSPSDLFQPLFFLWDPFPLCNTIPCPTCNTPLKRHDTIRQPRHVIGIDAEFPAHLTHRSALSKSALSFMRSCFQHRMGSKQFSDILRIQYLLAHDELHLLYLKFLAGRHRSLDSWCGIKYEPFLPFDDKSPNGRHGFLPGGMWLQDVYDKDIESHEQDINQYISMLSAEVCAIDYSHKITKHIARVLGEQIFTGLLTVTNQLAQICHCSLVAMKAQSQYNTGLIAMREALHQYGHSQPKLFFTDNMSDKQFLEKCFLSLKEGVVGLQDPKYADLPLFELNDEASILAKNSSKAVNDALSTILTDVPVNEGTITIGFDSKWNVESLPQGCVKSNVNQPTAVVQIAYKKCVYILQIGHTIAHPPY</sequence>
<comment type="caution">
    <text evidence="2">The sequence shown here is derived from an EMBL/GenBank/DDBJ whole genome shotgun (WGS) entry which is preliminary data.</text>
</comment>
<keyword evidence="3" id="KW-1185">Reference proteome</keyword>
<name>A0AAD5VW04_9AGAR</name>
<feature type="compositionally biased region" description="Acidic residues" evidence="1">
    <location>
        <begin position="170"/>
        <end position="186"/>
    </location>
</feature>
<dbReference type="AlphaFoldDB" id="A0AAD5VW04"/>
<reference evidence="2" key="1">
    <citation type="submission" date="2022-07" db="EMBL/GenBank/DDBJ databases">
        <title>Genome Sequence of Leucocoprinus birnbaumii.</title>
        <authorList>
            <person name="Buettner E."/>
        </authorList>
    </citation>
    <scope>NUCLEOTIDE SEQUENCE</scope>
    <source>
        <strain evidence="2">VT141</strain>
    </source>
</reference>
<dbReference type="GO" id="GO:0003676">
    <property type="term" value="F:nucleic acid binding"/>
    <property type="evidence" value="ECO:0007669"/>
    <property type="project" value="InterPro"/>
</dbReference>
<dbReference type="Proteomes" id="UP001213000">
    <property type="component" value="Unassembled WGS sequence"/>
</dbReference>
<accession>A0AAD5VW04</accession>